<dbReference type="AlphaFoldDB" id="B8LY85"/>
<dbReference type="GO" id="GO:0016747">
    <property type="term" value="F:acyltransferase activity, transferring groups other than amino-acyl groups"/>
    <property type="evidence" value="ECO:0007669"/>
    <property type="project" value="InterPro"/>
</dbReference>
<dbReference type="PANTHER" id="PTHR43328">
    <property type="entry name" value="ACETYLTRANSFERASE-RELATED"/>
    <property type="match status" value="1"/>
</dbReference>
<dbReference type="RefSeq" id="XP_002340717.1">
    <property type="nucleotide sequence ID" value="XM_002340676.1"/>
</dbReference>
<dbReference type="Pfam" id="PF13302">
    <property type="entry name" value="Acetyltransf_3"/>
    <property type="match status" value="1"/>
</dbReference>
<dbReference type="STRING" id="441959.B8LY85"/>
<dbReference type="OMA" id="RMNLHLL"/>
<sequence>MVIINLDKSNSTREKVKEPYIRLPAPHSHIIITSPRVVHTPQKGQQENEDIIPPESDIEAALTALNDDRVHKYLESPPYPYKREHALAFHRRMYDDTQRILQHPVPPPEDGEGEWLYDGCPFRDIRDTSLSPAAGAGTEEEVAAQAPKVGDIFISRYPFYELPVDSEQRKKAQEYNDSLPVGHVNLVWGLGFWLSPSHHRKGIMSAVLGTLITEWAIPRMNAQTIKSSAFLGNQSSVGVVQKCGFVLECTLEKASADMPEYKYGGGGRQDIVVLKWVRD</sequence>
<dbReference type="InterPro" id="IPR000182">
    <property type="entry name" value="GNAT_dom"/>
</dbReference>
<evidence type="ECO:0000313" key="2">
    <source>
        <dbReference type="EMBL" id="EED23330.1"/>
    </source>
</evidence>
<dbReference type="InterPro" id="IPR016181">
    <property type="entry name" value="Acyl_CoA_acyltransferase"/>
</dbReference>
<proteinExistence type="predicted"/>
<dbReference type="GeneID" id="8101047"/>
<dbReference type="SUPFAM" id="SSF55729">
    <property type="entry name" value="Acyl-CoA N-acyltransferases (Nat)"/>
    <property type="match status" value="1"/>
</dbReference>
<dbReference type="OrthoDB" id="630895at2759"/>
<dbReference type="eggNOG" id="ENOG502S3FV">
    <property type="taxonomic scope" value="Eukaryota"/>
</dbReference>
<dbReference type="EMBL" id="EQ962652">
    <property type="protein sequence ID" value="EED23330.1"/>
    <property type="molecule type" value="Genomic_DNA"/>
</dbReference>
<protein>
    <submittedName>
        <fullName evidence="2">GNAT family acetyltransferase, putative</fullName>
    </submittedName>
</protein>
<gene>
    <name evidence="2" type="ORF">TSTA_067640</name>
</gene>
<dbReference type="HOGENOM" id="CLU_073647_0_0_1"/>
<name>B8LY85_TALSN</name>
<keyword evidence="3" id="KW-1185">Reference proteome</keyword>
<organism evidence="2 3">
    <name type="scientific">Talaromyces stipitatus (strain ATCC 10500 / CBS 375.48 / QM 6759 / NRRL 1006)</name>
    <name type="common">Penicillium stipitatum</name>
    <dbReference type="NCBI Taxonomy" id="441959"/>
    <lineage>
        <taxon>Eukaryota</taxon>
        <taxon>Fungi</taxon>
        <taxon>Dikarya</taxon>
        <taxon>Ascomycota</taxon>
        <taxon>Pezizomycotina</taxon>
        <taxon>Eurotiomycetes</taxon>
        <taxon>Eurotiomycetidae</taxon>
        <taxon>Eurotiales</taxon>
        <taxon>Trichocomaceae</taxon>
        <taxon>Talaromyces</taxon>
        <taxon>Talaromyces sect. Talaromyces</taxon>
    </lineage>
</organism>
<dbReference type="VEuPathDB" id="FungiDB:TSTA_067640"/>
<keyword evidence="2" id="KW-0808">Transferase</keyword>
<dbReference type="InParanoid" id="B8LY85"/>
<evidence type="ECO:0000313" key="3">
    <source>
        <dbReference type="Proteomes" id="UP000001745"/>
    </source>
</evidence>
<dbReference type="PhylomeDB" id="B8LY85"/>
<dbReference type="Proteomes" id="UP000001745">
    <property type="component" value="Unassembled WGS sequence"/>
</dbReference>
<feature type="domain" description="N-acetyltransferase" evidence="1">
    <location>
        <begin position="188"/>
        <end position="246"/>
    </location>
</feature>
<reference evidence="3" key="1">
    <citation type="journal article" date="2015" name="Genome Announc.">
        <title>Genome sequence of the AIDS-associated pathogen Penicillium marneffei (ATCC18224) and its near taxonomic relative Talaromyces stipitatus (ATCC10500).</title>
        <authorList>
            <person name="Nierman W.C."/>
            <person name="Fedorova-Abrams N.D."/>
            <person name="Andrianopoulos A."/>
        </authorList>
    </citation>
    <scope>NUCLEOTIDE SEQUENCE [LARGE SCALE GENOMIC DNA]</scope>
    <source>
        <strain evidence="3">ATCC 10500 / CBS 375.48 / QM 6759 / NRRL 1006</strain>
    </source>
</reference>
<accession>B8LY85</accession>
<dbReference type="Gene3D" id="3.40.630.30">
    <property type="match status" value="1"/>
</dbReference>
<dbReference type="PANTHER" id="PTHR43328:SF1">
    <property type="entry name" value="N-ACETYLTRANSFERASE DOMAIN-CONTAINING PROTEIN"/>
    <property type="match status" value="1"/>
</dbReference>
<evidence type="ECO:0000259" key="1">
    <source>
        <dbReference type="Pfam" id="PF13302"/>
    </source>
</evidence>